<dbReference type="SUPFAM" id="SSF52743">
    <property type="entry name" value="Subtilisin-like"/>
    <property type="match status" value="1"/>
</dbReference>
<dbReference type="RefSeq" id="WP_285231694.1">
    <property type="nucleotide sequence ID" value="NZ_CP116346.1"/>
</dbReference>
<name>A0AA95NGV3_9BURK</name>
<evidence type="ECO:0000256" key="6">
    <source>
        <dbReference type="PROSITE-ProRule" id="PRU01240"/>
    </source>
</evidence>
<sequence length="526" mass="55054">MTLGYRTTDGSIVTLKPIAAQSTPLGDAPALKLSGREYAAMSTGRVLRAAQAHFDYPAPDGDGAVRAGAKTVAADELGALMARKRFAVFEDGESGLLRLAYRELVLRFRADSTRVQQAQLLKKLGLSKRSGNAFHAQQFVVVDAARRYSVEALIELALQLGEQALVEFATPNFISQYTRCASSAPPSPAKAQWHLAMVHARQAWALSQGRKSITVAVLDDGVDVDHPELKARLKRKPDPQEPRDLLGRDFYVPDSAADHFDPRPKRFRMPFDQMNGNDIHGSCCAGVAVGSGPRGFGMAPRCSLLPVKIFHADDLASDARVADAVRYAAQFADVISCSWGGPRSPDLQAAIADASTQGRAGRGAVIVCAAGNDAAPRVSYPAADAHCIAVGASTDARLQADYSNSGAQLAVVAPSSGGAKGIFCTDVALPGRGFNIGSVAAGGADGLFTNDFGGTSSATPLVAGLAALMLSLKPQLSPAQVAALLKRSAVKIGPPGSYDANGHSKAYGHGMVDALKTLQAVKALKP</sequence>
<dbReference type="Gene3D" id="3.40.50.200">
    <property type="entry name" value="Peptidase S8/S53 domain"/>
    <property type="match status" value="1"/>
</dbReference>
<dbReference type="AlphaFoldDB" id="A0AA95NGV3"/>
<dbReference type="PROSITE" id="PS00136">
    <property type="entry name" value="SUBTILASE_ASP"/>
    <property type="match status" value="1"/>
</dbReference>
<dbReference type="PRINTS" id="PR00723">
    <property type="entry name" value="SUBTILISIN"/>
</dbReference>
<dbReference type="InterPro" id="IPR000209">
    <property type="entry name" value="Peptidase_S8/S53_dom"/>
</dbReference>
<dbReference type="InterPro" id="IPR022398">
    <property type="entry name" value="Peptidase_S8_His-AS"/>
</dbReference>
<keyword evidence="3 6" id="KW-0378">Hydrolase</keyword>
<dbReference type="PANTHER" id="PTHR43806">
    <property type="entry name" value="PEPTIDASE S8"/>
    <property type="match status" value="1"/>
</dbReference>
<comment type="similarity">
    <text evidence="1 6 7">Belongs to the peptidase S8 family.</text>
</comment>
<keyword evidence="2 6" id="KW-0645">Protease</keyword>
<feature type="active site" description="Charge relay system" evidence="5 6">
    <location>
        <position position="219"/>
    </location>
</feature>
<keyword evidence="4 6" id="KW-0720">Serine protease</keyword>
<feature type="active site" description="Charge relay system" evidence="5 6">
    <location>
        <position position="456"/>
    </location>
</feature>
<keyword evidence="10" id="KW-1185">Reference proteome</keyword>
<dbReference type="PANTHER" id="PTHR43806:SF11">
    <property type="entry name" value="CEREVISIN-RELATED"/>
    <property type="match status" value="1"/>
</dbReference>
<dbReference type="InterPro" id="IPR023828">
    <property type="entry name" value="Peptidase_S8_Ser-AS"/>
</dbReference>
<evidence type="ECO:0000256" key="1">
    <source>
        <dbReference type="ARBA" id="ARBA00011073"/>
    </source>
</evidence>
<organism evidence="9 10">
    <name type="scientific">Paucibacter sediminis</name>
    <dbReference type="NCBI Taxonomy" id="3019553"/>
    <lineage>
        <taxon>Bacteria</taxon>
        <taxon>Pseudomonadati</taxon>
        <taxon>Pseudomonadota</taxon>
        <taxon>Betaproteobacteria</taxon>
        <taxon>Burkholderiales</taxon>
        <taxon>Sphaerotilaceae</taxon>
        <taxon>Roseateles</taxon>
    </lineage>
</organism>
<evidence type="ECO:0000313" key="9">
    <source>
        <dbReference type="EMBL" id="WIT10621.1"/>
    </source>
</evidence>
<dbReference type="PROSITE" id="PS51892">
    <property type="entry name" value="SUBTILASE"/>
    <property type="match status" value="1"/>
</dbReference>
<evidence type="ECO:0000256" key="4">
    <source>
        <dbReference type="ARBA" id="ARBA00022825"/>
    </source>
</evidence>
<dbReference type="Pfam" id="PF00082">
    <property type="entry name" value="Peptidase_S8"/>
    <property type="match status" value="1"/>
</dbReference>
<evidence type="ECO:0000256" key="7">
    <source>
        <dbReference type="RuleBase" id="RU003355"/>
    </source>
</evidence>
<dbReference type="InterPro" id="IPR050131">
    <property type="entry name" value="Peptidase_S8_subtilisin-like"/>
</dbReference>
<feature type="domain" description="Peptidase S8/S53" evidence="8">
    <location>
        <begin position="211"/>
        <end position="510"/>
    </location>
</feature>
<evidence type="ECO:0000259" key="8">
    <source>
        <dbReference type="Pfam" id="PF00082"/>
    </source>
</evidence>
<protein>
    <submittedName>
        <fullName evidence="9">S8 family serine peptidase</fullName>
    </submittedName>
</protein>
<evidence type="ECO:0000313" key="10">
    <source>
        <dbReference type="Proteomes" id="UP001177769"/>
    </source>
</evidence>
<dbReference type="GO" id="GO:0006508">
    <property type="term" value="P:proteolysis"/>
    <property type="evidence" value="ECO:0007669"/>
    <property type="project" value="UniProtKB-KW"/>
</dbReference>
<dbReference type="PROSITE" id="PS00138">
    <property type="entry name" value="SUBTILASE_SER"/>
    <property type="match status" value="1"/>
</dbReference>
<dbReference type="GO" id="GO:0004252">
    <property type="term" value="F:serine-type endopeptidase activity"/>
    <property type="evidence" value="ECO:0007669"/>
    <property type="project" value="UniProtKB-UniRule"/>
</dbReference>
<evidence type="ECO:0000256" key="2">
    <source>
        <dbReference type="ARBA" id="ARBA00022670"/>
    </source>
</evidence>
<proteinExistence type="inferred from homology"/>
<feature type="active site" description="Charge relay system" evidence="5 6">
    <location>
        <position position="280"/>
    </location>
</feature>
<dbReference type="InterPro" id="IPR036852">
    <property type="entry name" value="Peptidase_S8/S53_dom_sf"/>
</dbReference>
<dbReference type="InterPro" id="IPR023827">
    <property type="entry name" value="Peptidase_S8_Asp-AS"/>
</dbReference>
<dbReference type="EMBL" id="CP116346">
    <property type="protein sequence ID" value="WIT10621.1"/>
    <property type="molecule type" value="Genomic_DNA"/>
</dbReference>
<gene>
    <name evidence="9" type="ORF">PFX98_17100</name>
</gene>
<accession>A0AA95NGV3</accession>
<dbReference type="PROSITE" id="PS00137">
    <property type="entry name" value="SUBTILASE_HIS"/>
    <property type="match status" value="1"/>
</dbReference>
<evidence type="ECO:0000256" key="5">
    <source>
        <dbReference type="PIRSR" id="PIRSR615500-1"/>
    </source>
</evidence>
<reference evidence="9" key="1">
    <citation type="submission" date="2023-01" db="EMBL/GenBank/DDBJ databases">
        <title>Whole genome sequence of Paucibacter sp. S2-9 isolated from pond sediment.</title>
        <authorList>
            <person name="Jung J.Y."/>
        </authorList>
    </citation>
    <scope>NUCLEOTIDE SEQUENCE</scope>
    <source>
        <strain evidence="9">S2-9</strain>
    </source>
</reference>
<evidence type="ECO:0000256" key="3">
    <source>
        <dbReference type="ARBA" id="ARBA00022801"/>
    </source>
</evidence>
<dbReference type="Proteomes" id="UP001177769">
    <property type="component" value="Chromosome"/>
</dbReference>
<dbReference type="InterPro" id="IPR015500">
    <property type="entry name" value="Peptidase_S8_subtilisin-rel"/>
</dbReference>
<dbReference type="KEGG" id="pais:PFX98_17100"/>